<evidence type="ECO:0000256" key="1">
    <source>
        <dbReference type="SAM" id="MobiDB-lite"/>
    </source>
</evidence>
<feature type="region of interest" description="Disordered" evidence="1">
    <location>
        <begin position="30"/>
        <end position="67"/>
    </location>
</feature>
<feature type="compositionally biased region" description="Basic and acidic residues" evidence="1">
    <location>
        <begin position="43"/>
        <end position="53"/>
    </location>
</feature>
<dbReference type="Proteomes" id="UP001056436">
    <property type="component" value="Unassembled WGS sequence"/>
</dbReference>
<dbReference type="EMBL" id="SDAQ01000045">
    <property type="protein sequence ID" value="KAI3549447.1"/>
    <property type="molecule type" value="Genomic_DNA"/>
</dbReference>
<dbReference type="AlphaFoldDB" id="A0A9Q0B1W4"/>
<reference evidence="2" key="1">
    <citation type="submission" date="2019-01" db="EMBL/GenBank/DDBJ databases">
        <title>Colletotrichum abscissum LGMF1257.</title>
        <authorList>
            <person name="Baroncelli R."/>
        </authorList>
    </citation>
    <scope>NUCLEOTIDE SEQUENCE</scope>
    <source>
        <strain evidence="2">Ca142</strain>
    </source>
</reference>
<name>A0A9Q0B1W4_9PEZI</name>
<proteinExistence type="predicted"/>
<accession>A0A9Q0B1W4</accession>
<keyword evidence="3" id="KW-1185">Reference proteome</keyword>
<evidence type="ECO:0000313" key="2">
    <source>
        <dbReference type="EMBL" id="KAI3549447.1"/>
    </source>
</evidence>
<gene>
    <name evidence="2" type="ORF">CABS02_07911</name>
</gene>
<organism evidence="2 3">
    <name type="scientific">Colletotrichum abscissum</name>
    <dbReference type="NCBI Taxonomy" id="1671311"/>
    <lineage>
        <taxon>Eukaryota</taxon>
        <taxon>Fungi</taxon>
        <taxon>Dikarya</taxon>
        <taxon>Ascomycota</taxon>
        <taxon>Pezizomycotina</taxon>
        <taxon>Sordariomycetes</taxon>
        <taxon>Hypocreomycetidae</taxon>
        <taxon>Glomerellales</taxon>
        <taxon>Glomerellaceae</taxon>
        <taxon>Colletotrichum</taxon>
        <taxon>Colletotrichum acutatum species complex</taxon>
    </lineage>
</organism>
<comment type="caution">
    <text evidence="2">The sequence shown here is derived from an EMBL/GenBank/DDBJ whole genome shotgun (WGS) entry which is preliminary data.</text>
</comment>
<protein>
    <submittedName>
        <fullName evidence="2">Uncharacterized protein</fullName>
    </submittedName>
</protein>
<evidence type="ECO:0000313" key="3">
    <source>
        <dbReference type="Proteomes" id="UP001056436"/>
    </source>
</evidence>
<sequence length="67" mass="7463">MYRVSFEAYSECGVIGPGTRMNQPRRCLVVPGTQEGRPRALRKQGDARQERTGDPQTGIRLKDGEGE</sequence>
<dbReference type="OrthoDB" id="10468584at2759"/>